<evidence type="ECO:0000256" key="1">
    <source>
        <dbReference type="ARBA" id="ARBA00009437"/>
    </source>
</evidence>
<dbReference type="RefSeq" id="WP_066108873.1">
    <property type="nucleotide sequence ID" value="NZ_JTJL01000046.1"/>
</dbReference>
<dbReference type="PANTHER" id="PTHR30537:SF5">
    <property type="entry name" value="HTH-TYPE TRANSCRIPTIONAL ACTIVATOR TTDR-RELATED"/>
    <property type="match status" value="1"/>
</dbReference>
<dbReference type="Pfam" id="PF03466">
    <property type="entry name" value="LysR_substrate"/>
    <property type="match status" value="1"/>
</dbReference>
<feature type="domain" description="HTH lysR-type" evidence="5">
    <location>
        <begin position="1"/>
        <end position="61"/>
    </location>
</feature>
<reference evidence="6 7" key="1">
    <citation type="submission" date="2014-11" db="EMBL/GenBank/DDBJ databases">
        <title>Pan-genome of Gallibacterium spp.</title>
        <authorList>
            <person name="Kudirkiene E."/>
            <person name="Bojesen A.M."/>
        </authorList>
    </citation>
    <scope>NUCLEOTIDE SEQUENCE [LARGE SCALE GENOMIC DNA]</scope>
    <source>
        <strain evidence="6 7">F150</strain>
    </source>
</reference>
<dbReference type="InterPro" id="IPR058163">
    <property type="entry name" value="LysR-type_TF_proteobact-type"/>
</dbReference>
<dbReference type="GO" id="GO:0003677">
    <property type="term" value="F:DNA binding"/>
    <property type="evidence" value="ECO:0007669"/>
    <property type="project" value="UniProtKB-KW"/>
</dbReference>
<dbReference type="InterPro" id="IPR000847">
    <property type="entry name" value="LysR_HTH_N"/>
</dbReference>
<dbReference type="SUPFAM" id="SSF46785">
    <property type="entry name" value="Winged helix' DNA-binding domain"/>
    <property type="match status" value="1"/>
</dbReference>
<evidence type="ECO:0000313" key="7">
    <source>
        <dbReference type="Proteomes" id="UP000092649"/>
    </source>
</evidence>
<dbReference type="GO" id="GO:0003700">
    <property type="term" value="F:DNA-binding transcription factor activity"/>
    <property type="evidence" value="ECO:0007669"/>
    <property type="project" value="InterPro"/>
</dbReference>
<dbReference type="InterPro" id="IPR036388">
    <property type="entry name" value="WH-like_DNA-bd_sf"/>
</dbReference>
<keyword evidence="4" id="KW-0804">Transcription</keyword>
<evidence type="ECO:0000259" key="5">
    <source>
        <dbReference type="PROSITE" id="PS50931"/>
    </source>
</evidence>
<comment type="similarity">
    <text evidence="1">Belongs to the LysR transcriptional regulatory family.</text>
</comment>
<evidence type="ECO:0000256" key="3">
    <source>
        <dbReference type="ARBA" id="ARBA00023125"/>
    </source>
</evidence>
<name>A0A1A7NSS7_9PAST</name>
<dbReference type="EMBL" id="JTJL01000046">
    <property type="protein sequence ID" value="OBW92665.1"/>
    <property type="molecule type" value="Genomic_DNA"/>
</dbReference>
<dbReference type="PRINTS" id="PR00039">
    <property type="entry name" value="HTHLYSR"/>
</dbReference>
<dbReference type="InterPro" id="IPR036390">
    <property type="entry name" value="WH_DNA-bd_sf"/>
</dbReference>
<dbReference type="FunFam" id="1.10.10.10:FF:000001">
    <property type="entry name" value="LysR family transcriptional regulator"/>
    <property type="match status" value="1"/>
</dbReference>
<dbReference type="Proteomes" id="UP000092649">
    <property type="component" value="Unassembled WGS sequence"/>
</dbReference>
<dbReference type="InterPro" id="IPR005119">
    <property type="entry name" value="LysR_subst-bd"/>
</dbReference>
<protein>
    <submittedName>
        <fullName evidence="6">LysR family transcriptional regulator</fullName>
    </submittedName>
</protein>
<keyword evidence="7" id="KW-1185">Reference proteome</keyword>
<evidence type="ECO:0000256" key="2">
    <source>
        <dbReference type="ARBA" id="ARBA00023015"/>
    </source>
</evidence>
<dbReference type="Pfam" id="PF00126">
    <property type="entry name" value="HTH_1"/>
    <property type="match status" value="1"/>
</dbReference>
<organism evidence="6 7">
    <name type="scientific">Gallibacterium salpingitidis</name>
    <dbReference type="NCBI Taxonomy" id="505341"/>
    <lineage>
        <taxon>Bacteria</taxon>
        <taxon>Pseudomonadati</taxon>
        <taxon>Pseudomonadota</taxon>
        <taxon>Gammaproteobacteria</taxon>
        <taxon>Pasteurellales</taxon>
        <taxon>Pasteurellaceae</taxon>
        <taxon>Gallibacterium</taxon>
    </lineage>
</organism>
<comment type="caution">
    <text evidence="6">The sequence shown here is derived from an EMBL/GenBank/DDBJ whole genome shotgun (WGS) entry which is preliminary data.</text>
</comment>
<dbReference type="Gene3D" id="3.40.190.290">
    <property type="match status" value="1"/>
</dbReference>
<dbReference type="PANTHER" id="PTHR30537">
    <property type="entry name" value="HTH-TYPE TRANSCRIPTIONAL REGULATOR"/>
    <property type="match status" value="1"/>
</dbReference>
<gene>
    <name evidence="6" type="ORF">QS62_08635</name>
</gene>
<dbReference type="OrthoDB" id="8885940at2"/>
<keyword evidence="2" id="KW-0805">Transcription regulation</keyword>
<evidence type="ECO:0000256" key="4">
    <source>
        <dbReference type="ARBA" id="ARBA00023163"/>
    </source>
</evidence>
<keyword evidence="3" id="KW-0238">DNA-binding</keyword>
<evidence type="ECO:0000313" key="6">
    <source>
        <dbReference type="EMBL" id="OBW92665.1"/>
    </source>
</evidence>
<dbReference type="AlphaFoldDB" id="A0A1A7NSS7"/>
<proteinExistence type="inferred from homology"/>
<sequence length="300" mass="34104">MNQSEYGQLVVFLAIAKEGSITGAARKLAIAAPSVSKSLKLLEQKIGAPLFIRTTRQIQLTEAGMQLLSQTDKAMEMLQTAFESVQNKSGEPSGTVRITLSQTAYYMVLQPIYAEFCHRYPKIHLDISIDNATVNLIEQGYDVGIRFGDSVEEGMVARQIFPSVLEGLYASPDYLAQFGTPKIPEELSAHRWIGFRFITANRLHPIQLNIKDVLHTIDLKPMMICNDTSMLIDAARQNLGFIQLFEPIWQHHARDLVPILKSHWKRFAPTYVYYPQNSQKIRRVRTLIEFLLEKHNELSV</sequence>
<dbReference type="Gene3D" id="1.10.10.10">
    <property type="entry name" value="Winged helix-like DNA-binding domain superfamily/Winged helix DNA-binding domain"/>
    <property type="match status" value="1"/>
</dbReference>
<accession>A0A1A7NSS7</accession>
<dbReference type="PROSITE" id="PS50931">
    <property type="entry name" value="HTH_LYSR"/>
    <property type="match status" value="1"/>
</dbReference>
<dbReference type="SUPFAM" id="SSF53850">
    <property type="entry name" value="Periplasmic binding protein-like II"/>
    <property type="match status" value="1"/>
</dbReference>